<feature type="compositionally biased region" description="Acidic residues" evidence="7">
    <location>
        <begin position="329"/>
        <end position="341"/>
    </location>
</feature>
<dbReference type="EMBL" id="PVSR01000010">
    <property type="protein sequence ID" value="PRW63727.1"/>
    <property type="molecule type" value="Genomic_DNA"/>
</dbReference>
<evidence type="ECO:0000256" key="4">
    <source>
        <dbReference type="ARBA" id="ARBA00022989"/>
    </source>
</evidence>
<reference evidence="10 11" key="1">
    <citation type="submission" date="2018-03" db="EMBL/GenBank/DDBJ databases">
        <title>Actinopolyspora mortivallis from Sahara, screening for active biomolecules.</title>
        <authorList>
            <person name="Selama O."/>
            <person name="Wellington E.M.H."/>
            <person name="Hacene H."/>
        </authorList>
    </citation>
    <scope>NUCLEOTIDE SEQUENCE [LARGE SCALE GENOMIC DNA]</scope>
    <source>
        <strain evidence="10 11">M5A</strain>
    </source>
</reference>
<feature type="transmembrane region" description="Helical" evidence="8">
    <location>
        <begin position="495"/>
        <end position="513"/>
    </location>
</feature>
<sequence>MWGEWWNRFVASDPALRRLRTAVRVSCSVALTLLVLLPVLPLLGQSPSNALIGAVVAIQSSVAVNDTTQRQRLVTTLLMPIPATASLAVATVSQPLPALKVALFLVVIFVATYIRRFGVRYFALGFVGFFGYFFAMFLRPTLEQIPAMALSAVCGALAACLLRFVLLRDDPQGVLERGRRTMRAHVHSLLHAVRELAENPNSARHRRALQTHSVRLNETALMLEGVLEQLPGLDERRRALLRQRLLEVELAAENLLTLLTRSFDDPENTGAVPALAPLLDVLRTDPAEFRSVSRRVAEDFERQGSVELAMTVRRLGSAMTELAQATSELGEDGAAGDDEESPPTRQQETDQQERADEDTGLRRPEVRVAAQATCAAALAIVGGQFVSPNRWYWAVITAFVVFISVNSRGELLVRAWQRTAGTVFGVLAGILVASQVTGHPVTELVLVLCCLFLAFYFLGYSYSALTFFVTTTLGILYGILGTFSASVLGTRLVETAVGAAAGVLAAVLVLPTSTRTVVSARSREFLLTLRDLLRRAGDETAHQGTVTAFHEDARELDGKLQQLRTSARPLTGALFRSRGSRLQRELIVGAGCAYYVRNLAVLLEHTVEMTDEDTRHRLAEALWALAACAEALTDEGDRPFEETSRALRPRLESLHDIAEALPTGPTSLHRTINLLDRIGQTLHDLAHEFGRAPRQESGTTATGSKTVRAFE</sequence>
<evidence type="ECO:0000256" key="6">
    <source>
        <dbReference type="ARBA" id="ARBA00043993"/>
    </source>
</evidence>
<dbReference type="InterPro" id="IPR049453">
    <property type="entry name" value="Memb_transporter_dom"/>
</dbReference>
<gene>
    <name evidence="10" type="ORF">CEP50_08935</name>
</gene>
<feature type="transmembrane region" description="Helical" evidence="8">
    <location>
        <begin position="419"/>
        <end position="438"/>
    </location>
</feature>
<evidence type="ECO:0000313" key="11">
    <source>
        <dbReference type="Proteomes" id="UP000239352"/>
    </source>
</evidence>
<dbReference type="PANTHER" id="PTHR30509:SF9">
    <property type="entry name" value="MULTIDRUG RESISTANCE PROTEIN MDTO"/>
    <property type="match status" value="1"/>
</dbReference>
<feature type="transmembrane region" description="Helical" evidence="8">
    <location>
        <begin position="368"/>
        <end position="385"/>
    </location>
</feature>
<dbReference type="RefSeq" id="WP_106113469.1">
    <property type="nucleotide sequence ID" value="NZ_PVSR01000010.1"/>
</dbReference>
<evidence type="ECO:0000256" key="2">
    <source>
        <dbReference type="ARBA" id="ARBA00022475"/>
    </source>
</evidence>
<accession>A0A2T0GXA6</accession>
<feature type="transmembrane region" description="Helical" evidence="8">
    <location>
        <begin position="98"/>
        <end position="114"/>
    </location>
</feature>
<keyword evidence="2" id="KW-1003">Cell membrane</keyword>
<dbReference type="STRING" id="1050202.GCA_000384035_01887"/>
<comment type="caution">
    <text evidence="10">The sequence shown here is derived from an EMBL/GenBank/DDBJ whole genome shotgun (WGS) entry which is preliminary data.</text>
</comment>
<keyword evidence="5 8" id="KW-0472">Membrane</keyword>
<evidence type="ECO:0000256" key="5">
    <source>
        <dbReference type="ARBA" id="ARBA00023136"/>
    </source>
</evidence>
<feature type="region of interest" description="Disordered" evidence="7">
    <location>
        <begin position="329"/>
        <end position="362"/>
    </location>
</feature>
<protein>
    <submittedName>
        <fullName evidence="10">FUSC family protein</fullName>
    </submittedName>
</protein>
<comment type="similarity">
    <text evidence="6">Belongs to the YccS/YhfK family.</text>
</comment>
<feature type="transmembrane region" description="Helical" evidence="8">
    <location>
        <begin position="391"/>
        <end position="407"/>
    </location>
</feature>
<feature type="region of interest" description="Disordered" evidence="7">
    <location>
        <begin position="692"/>
        <end position="711"/>
    </location>
</feature>
<feature type="transmembrane region" description="Helical" evidence="8">
    <location>
        <begin position="121"/>
        <end position="139"/>
    </location>
</feature>
<evidence type="ECO:0000313" key="10">
    <source>
        <dbReference type="EMBL" id="PRW63727.1"/>
    </source>
</evidence>
<feature type="compositionally biased region" description="Polar residues" evidence="7">
    <location>
        <begin position="696"/>
        <end position="705"/>
    </location>
</feature>
<feature type="transmembrane region" description="Helical" evidence="8">
    <location>
        <begin position="21"/>
        <end position="43"/>
    </location>
</feature>
<dbReference type="InParanoid" id="A0A2T0GXA6"/>
<evidence type="ECO:0000256" key="3">
    <source>
        <dbReference type="ARBA" id="ARBA00022692"/>
    </source>
</evidence>
<organism evidence="10 11">
    <name type="scientific">Actinopolyspora mortivallis</name>
    <dbReference type="NCBI Taxonomy" id="33906"/>
    <lineage>
        <taxon>Bacteria</taxon>
        <taxon>Bacillati</taxon>
        <taxon>Actinomycetota</taxon>
        <taxon>Actinomycetes</taxon>
        <taxon>Actinopolysporales</taxon>
        <taxon>Actinopolysporaceae</taxon>
        <taxon>Actinopolyspora</taxon>
    </lineage>
</organism>
<evidence type="ECO:0000256" key="7">
    <source>
        <dbReference type="SAM" id="MobiDB-lite"/>
    </source>
</evidence>
<feature type="transmembrane region" description="Helical" evidence="8">
    <location>
        <begin position="145"/>
        <end position="167"/>
    </location>
</feature>
<evidence type="ECO:0000259" key="9">
    <source>
        <dbReference type="Pfam" id="PF13515"/>
    </source>
</evidence>
<dbReference type="Proteomes" id="UP000239352">
    <property type="component" value="Unassembled WGS sequence"/>
</dbReference>
<keyword evidence="11" id="KW-1185">Reference proteome</keyword>
<evidence type="ECO:0000256" key="8">
    <source>
        <dbReference type="SAM" id="Phobius"/>
    </source>
</evidence>
<dbReference type="PANTHER" id="PTHR30509">
    <property type="entry name" value="P-HYDROXYBENZOIC ACID EFFLUX PUMP SUBUNIT-RELATED"/>
    <property type="match status" value="1"/>
</dbReference>
<evidence type="ECO:0000256" key="1">
    <source>
        <dbReference type="ARBA" id="ARBA00004651"/>
    </source>
</evidence>
<feature type="domain" description="Integral membrane bound transporter" evidence="9">
    <location>
        <begin position="379"/>
        <end position="504"/>
    </location>
</feature>
<dbReference type="Pfam" id="PF13515">
    <property type="entry name" value="FUSC_2"/>
    <property type="match status" value="1"/>
</dbReference>
<comment type="subcellular location">
    <subcellularLocation>
        <location evidence="1">Cell membrane</location>
        <topology evidence="1">Multi-pass membrane protein</topology>
    </subcellularLocation>
</comment>
<feature type="compositionally biased region" description="Basic and acidic residues" evidence="7">
    <location>
        <begin position="347"/>
        <end position="362"/>
    </location>
</feature>
<feature type="transmembrane region" description="Helical" evidence="8">
    <location>
        <begin position="444"/>
        <end position="460"/>
    </location>
</feature>
<dbReference type="GO" id="GO:0005886">
    <property type="term" value="C:plasma membrane"/>
    <property type="evidence" value="ECO:0007669"/>
    <property type="project" value="UniProtKB-SubCell"/>
</dbReference>
<keyword evidence="4 8" id="KW-1133">Transmembrane helix</keyword>
<feature type="transmembrane region" description="Helical" evidence="8">
    <location>
        <begin position="467"/>
        <end position="489"/>
    </location>
</feature>
<name>A0A2T0GXA6_ACTMO</name>
<dbReference type="AlphaFoldDB" id="A0A2T0GXA6"/>
<keyword evidence="3 8" id="KW-0812">Transmembrane</keyword>
<proteinExistence type="inferred from homology"/>